<proteinExistence type="predicted"/>
<dbReference type="EMBL" id="WJBH02000005">
    <property type="protein sequence ID" value="KAI9559104.1"/>
    <property type="molecule type" value="Genomic_DNA"/>
</dbReference>
<evidence type="ECO:0000313" key="1">
    <source>
        <dbReference type="EMBL" id="KAI9559104.1"/>
    </source>
</evidence>
<dbReference type="AlphaFoldDB" id="A0AAD5KT78"/>
<reference evidence="1 2" key="1">
    <citation type="submission" date="2022-05" db="EMBL/GenBank/DDBJ databases">
        <title>A multi-omics perspective on studying reproductive biology in Daphnia sinensis.</title>
        <authorList>
            <person name="Jia J."/>
        </authorList>
    </citation>
    <scope>NUCLEOTIDE SEQUENCE [LARGE SCALE GENOMIC DNA]</scope>
    <source>
        <strain evidence="1 2">WSL</strain>
    </source>
</reference>
<name>A0AAD5KT78_9CRUS</name>
<organism evidence="1 2">
    <name type="scientific">Daphnia sinensis</name>
    <dbReference type="NCBI Taxonomy" id="1820382"/>
    <lineage>
        <taxon>Eukaryota</taxon>
        <taxon>Metazoa</taxon>
        <taxon>Ecdysozoa</taxon>
        <taxon>Arthropoda</taxon>
        <taxon>Crustacea</taxon>
        <taxon>Branchiopoda</taxon>
        <taxon>Diplostraca</taxon>
        <taxon>Cladocera</taxon>
        <taxon>Anomopoda</taxon>
        <taxon>Daphniidae</taxon>
        <taxon>Daphnia</taxon>
        <taxon>Daphnia similis group</taxon>
    </lineage>
</organism>
<accession>A0AAD5KT78</accession>
<comment type="caution">
    <text evidence="1">The sequence shown here is derived from an EMBL/GenBank/DDBJ whole genome shotgun (WGS) entry which is preliminary data.</text>
</comment>
<dbReference type="Proteomes" id="UP000820818">
    <property type="component" value="Linkage Group LG5"/>
</dbReference>
<sequence>MLTCWWVPLGTRIYQPLRLFPMEQGSRKLNLTSQFCLVSVNCLMTSKVPWILTS</sequence>
<evidence type="ECO:0000313" key="2">
    <source>
        <dbReference type="Proteomes" id="UP000820818"/>
    </source>
</evidence>
<gene>
    <name evidence="1" type="ORF">GHT06_015893</name>
</gene>
<keyword evidence="2" id="KW-1185">Reference proteome</keyword>
<protein>
    <submittedName>
        <fullName evidence="1">Uncharacterized protein</fullName>
    </submittedName>
</protein>